<proteinExistence type="predicted"/>
<accession>U9TZJ3</accession>
<dbReference type="HOGENOM" id="CLU_3143736_0_0_1"/>
<reference evidence="2" key="1">
    <citation type="submission" date="2013-07" db="EMBL/GenBank/DDBJ databases">
        <title>The genome of an arbuscular mycorrhizal fungus provides insights into the evolution of the oldest plant symbiosis.</title>
        <authorList>
            <consortium name="DOE Joint Genome Institute"/>
            <person name="Tisserant E."/>
            <person name="Malbreil M."/>
            <person name="Kuo A."/>
            <person name="Kohler A."/>
            <person name="Symeonidi A."/>
            <person name="Balestrini R."/>
            <person name="Charron P."/>
            <person name="Duensing N."/>
            <person name="Frei-dit-Frey N."/>
            <person name="Gianinazzi-Pearson V."/>
            <person name="Gilbert B."/>
            <person name="Handa Y."/>
            <person name="Hijri M."/>
            <person name="Kaul R."/>
            <person name="Kawaguchi M."/>
            <person name="Krajinski F."/>
            <person name="Lammers P."/>
            <person name="Lapierre D."/>
            <person name="Masclaux F.G."/>
            <person name="Murat C."/>
            <person name="Morin E."/>
            <person name="Ndikumana S."/>
            <person name="Pagni M."/>
            <person name="Petitpierre D."/>
            <person name="Requena N."/>
            <person name="Rosikiewicz P."/>
            <person name="Riley R."/>
            <person name="Saito K."/>
            <person name="San Clemente H."/>
            <person name="Shapiro H."/>
            <person name="van Tuinen D."/>
            <person name="Becard G."/>
            <person name="Bonfante P."/>
            <person name="Paszkowski U."/>
            <person name="Shachar-Hill Y."/>
            <person name="Young J.P."/>
            <person name="Sanders I.R."/>
            <person name="Henrissat B."/>
            <person name="Rensing S.A."/>
            <person name="Grigoriev I.V."/>
            <person name="Corradi N."/>
            <person name="Roux C."/>
            <person name="Martin F."/>
        </authorList>
    </citation>
    <scope>NUCLEOTIDE SEQUENCE</scope>
    <source>
        <strain evidence="2">DAOM 197198</strain>
    </source>
</reference>
<evidence type="ECO:0000256" key="1">
    <source>
        <dbReference type="SAM" id="MobiDB-lite"/>
    </source>
</evidence>
<sequence length="49" mass="5726">MEEDMGTQQNDSVHPLSEDEQFEDALTSPNYRQFQRCLKVKKGLKIIID</sequence>
<name>U9TZJ3_RHIID</name>
<dbReference type="EMBL" id="KI283787">
    <property type="protein sequence ID" value="ESA13564.1"/>
    <property type="molecule type" value="Genomic_DNA"/>
</dbReference>
<feature type="region of interest" description="Disordered" evidence="1">
    <location>
        <begin position="1"/>
        <end position="27"/>
    </location>
</feature>
<evidence type="ECO:0000313" key="2">
    <source>
        <dbReference type="EMBL" id="ESA13564.1"/>
    </source>
</evidence>
<organism evidence="2">
    <name type="scientific">Rhizophagus irregularis (strain DAOM 181602 / DAOM 197198 / MUCL 43194)</name>
    <name type="common">Arbuscular mycorrhizal fungus</name>
    <name type="synonym">Glomus intraradices</name>
    <dbReference type="NCBI Taxonomy" id="747089"/>
    <lineage>
        <taxon>Eukaryota</taxon>
        <taxon>Fungi</taxon>
        <taxon>Fungi incertae sedis</taxon>
        <taxon>Mucoromycota</taxon>
        <taxon>Glomeromycotina</taxon>
        <taxon>Glomeromycetes</taxon>
        <taxon>Glomerales</taxon>
        <taxon>Glomeraceae</taxon>
        <taxon>Rhizophagus</taxon>
    </lineage>
</organism>
<feature type="compositionally biased region" description="Polar residues" evidence="1">
    <location>
        <begin position="1"/>
        <end position="12"/>
    </location>
</feature>
<dbReference type="AlphaFoldDB" id="U9TZJ3"/>
<gene>
    <name evidence="2" type="ORF">GLOINDRAFT_25903</name>
</gene>
<protein>
    <submittedName>
        <fullName evidence="2">Uncharacterized protein</fullName>
    </submittedName>
</protein>